<dbReference type="PROSITE" id="PS51257">
    <property type="entry name" value="PROKAR_LIPOPROTEIN"/>
    <property type="match status" value="1"/>
</dbReference>
<dbReference type="AlphaFoldDB" id="H8XSW9"/>
<dbReference type="PATRIC" id="fig|1094466.5.peg.1537"/>
<dbReference type="Proteomes" id="UP000007599">
    <property type="component" value="Chromosome I"/>
</dbReference>
<dbReference type="RefSeq" id="WP_014388632.1">
    <property type="nucleotide sequence ID" value="NC_017025.1"/>
</dbReference>
<keyword evidence="1" id="KW-0732">Signal</keyword>
<evidence type="ECO:0000313" key="2">
    <source>
        <dbReference type="EMBL" id="CCG53511.1"/>
    </source>
</evidence>
<feature type="signal peptide" evidence="1">
    <location>
        <begin position="1"/>
        <end position="21"/>
    </location>
</feature>
<dbReference type="KEGG" id="fin:KQS_07835"/>
<keyword evidence="2" id="KW-0449">Lipoprotein</keyword>
<reference evidence="3" key="2">
    <citation type="submission" date="2012-03" db="EMBL/GenBank/DDBJ databases">
        <title>Complete genome sequence of Flavobacterium indicum GPTSA100-9T, isolated from warm spring water.</title>
        <authorList>
            <person name="Barbier P."/>
            <person name="Houel A."/>
            <person name="Loux V."/>
            <person name="Poulain J."/>
            <person name="Bernardet J.-F."/>
            <person name="Touchon M."/>
            <person name="Duchaud E."/>
        </authorList>
    </citation>
    <scope>NUCLEOTIDE SEQUENCE [LARGE SCALE GENOMIC DNA]</scope>
    <source>
        <strain evidence="3">DSM 17447 / CIP 109464 / GPTSA100-9</strain>
    </source>
</reference>
<sequence length="235" mass="26122">MKKIVFGILLLALIATISCNSDENSESNDGKVTPFNNSITHINNNITQRSTSTISELANKVFYDDDFTNYTNKYFEFEEKIVTKENYNEIVILKSDDELFNWIENNIEKTSFSSISEFQNMKAECLYLKSIFISKFESDFEFNIKSDVDLQIFTEEIQHVADEASKAQGGGSGCYDSNVRCIRRARNNAATGLAVSAVSAWFNPIVGAAGALATSIYLSNALEACSDAFDSCMGN</sequence>
<accession>H8XSW9</accession>
<evidence type="ECO:0000313" key="3">
    <source>
        <dbReference type="Proteomes" id="UP000007599"/>
    </source>
</evidence>
<keyword evidence="3" id="KW-1185">Reference proteome</keyword>
<evidence type="ECO:0000256" key="1">
    <source>
        <dbReference type="SAM" id="SignalP"/>
    </source>
</evidence>
<gene>
    <name evidence="2" type="ordered locus">KQS_07835</name>
</gene>
<name>H8XSW9_FLAIG</name>
<proteinExistence type="predicted"/>
<dbReference type="EMBL" id="HE774682">
    <property type="protein sequence ID" value="CCG53511.1"/>
    <property type="molecule type" value="Genomic_DNA"/>
</dbReference>
<dbReference type="HOGENOM" id="CLU_1178805_0_0_10"/>
<protein>
    <submittedName>
        <fullName evidence="2">Hypothetical lipoprotein</fullName>
    </submittedName>
</protein>
<feature type="chain" id="PRO_5003616854" evidence="1">
    <location>
        <begin position="22"/>
        <end position="235"/>
    </location>
</feature>
<reference evidence="2 3" key="1">
    <citation type="journal article" date="2012" name="J. Bacteriol.">
        <title>Complete Genome Sequence of Flavobacterium indicum GPSTA100-9T, Isolated from Warm Spring Water.</title>
        <authorList>
            <person name="Barbier P."/>
            <person name="Houel A."/>
            <person name="Loux V."/>
            <person name="Poulain J."/>
            <person name="Bernardet J.F."/>
            <person name="Touchon M."/>
            <person name="Duchaud E."/>
        </authorList>
    </citation>
    <scope>NUCLEOTIDE SEQUENCE [LARGE SCALE GENOMIC DNA]</scope>
    <source>
        <strain evidence="3">DSM 17447 / CIP 109464 / GPTSA100-9</strain>
    </source>
</reference>
<organism evidence="2 3">
    <name type="scientific">Flavobacterium indicum (strain DSM 17447 / CIP 109464 / GPTSA100-9)</name>
    <dbReference type="NCBI Taxonomy" id="1094466"/>
    <lineage>
        <taxon>Bacteria</taxon>
        <taxon>Pseudomonadati</taxon>
        <taxon>Bacteroidota</taxon>
        <taxon>Flavobacteriia</taxon>
        <taxon>Flavobacteriales</taxon>
        <taxon>Flavobacteriaceae</taxon>
        <taxon>Flavobacterium</taxon>
    </lineage>
</organism>